<sequence length="75" mass="8518">MVYFEQHVVLPPETQERVDKLIWILGLIVITGIFLVVLTIVLGLGIGYVIWKKGSRGKASVTWQFDGQEEMTKTK</sequence>
<reference evidence="5" key="4">
    <citation type="journal article" date="2022" name="Microb. Genom.">
        <title>A global pangenome for the wheat fungal pathogen Pyrenophora tritici-repentis and prediction of effector protein structural homology.</title>
        <authorList>
            <person name="Moolhuijzen P.M."/>
            <person name="See P.T."/>
            <person name="Shi G."/>
            <person name="Powell H.R."/>
            <person name="Cockram J."/>
            <person name="Jorgensen L.N."/>
            <person name="Benslimane H."/>
            <person name="Strelkov S.E."/>
            <person name="Turner J."/>
            <person name="Liu Z."/>
            <person name="Moffat C.S."/>
        </authorList>
    </citation>
    <scope>NUCLEOTIDE SEQUENCE [LARGE SCALE GENOMIC DNA]</scope>
</reference>
<reference evidence="3" key="2">
    <citation type="submission" date="2021-05" db="EMBL/GenBank/DDBJ databases">
        <authorList>
            <person name="Moolhuijzen P.M."/>
            <person name="Moffat C.S."/>
        </authorList>
    </citation>
    <scope>NUCLEOTIDE SEQUENCE</scope>
    <source>
        <strain evidence="3">86-124</strain>
    </source>
</reference>
<reference evidence="3" key="3">
    <citation type="journal article" date="2022" name="bioRxiv">
        <title>A global pangenome for the wheat fungal pathogen Pyrenophora tritici-repentis and prediction of effector protein structural homology.</title>
        <authorList>
            <person name="Moolhuijzen P."/>
            <person name="See P.T."/>
            <person name="Shi G."/>
            <person name="Powell H.R."/>
            <person name="Cockram J."/>
            <person name="Jorgensen L.N."/>
            <person name="Benslimane H."/>
            <person name="Strelkov S.E."/>
            <person name="Turner J."/>
            <person name="Liu Z."/>
            <person name="Moffat C.S."/>
        </authorList>
    </citation>
    <scope>NUCLEOTIDE SEQUENCE</scope>
    <source>
        <strain evidence="3">86-124</strain>
    </source>
</reference>
<comment type="caution">
    <text evidence="2">The sequence shown here is derived from an EMBL/GenBank/DDBJ whole genome shotgun (WGS) entry which is preliminary data.</text>
</comment>
<gene>
    <name evidence="3" type="ORF">Ptr86124_012403</name>
    <name evidence="2" type="ORF">PtrM4_043630</name>
</gene>
<keyword evidence="1" id="KW-1133">Transmembrane helix</keyword>
<dbReference type="EMBL" id="NQIK02000010">
    <property type="protein sequence ID" value="KAF7564929.1"/>
    <property type="molecule type" value="Genomic_DNA"/>
</dbReference>
<dbReference type="AlphaFoldDB" id="A0A2W1ETP8"/>
<dbReference type="Proteomes" id="UP000249757">
    <property type="component" value="Unassembled WGS sequence"/>
</dbReference>
<evidence type="ECO:0000313" key="2">
    <source>
        <dbReference type="EMBL" id="KAF7564929.1"/>
    </source>
</evidence>
<protein>
    <submittedName>
        <fullName evidence="2">UBA-e1-C domain containing protein</fullName>
    </submittedName>
</protein>
<dbReference type="Proteomes" id="UP000245464">
    <property type="component" value="Chromosome 10"/>
</dbReference>
<evidence type="ECO:0000313" key="5">
    <source>
        <dbReference type="Proteomes" id="UP000249757"/>
    </source>
</evidence>
<dbReference type="EMBL" id="NRDI02000024">
    <property type="protein sequence ID" value="KAI1508774.1"/>
    <property type="molecule type" value="Genomic_DNA"/>
</dbReference>
<evidence type="ECO:0000256" key="1">
    <source>
        <dbReference type="SAM" id="Phobius"/>
    </source>
</evidence>
<evidence type="ECO:0000313" key="3">
    <source>
        <dbReference type="EMBL" id="KAI1508774.1"/>
    </source>
</evidence>
<feature type="transmembrane region" description="Helical" evidence="1">
    <location>
        <begin position="21"/>
        <end position="51"/>
    </location>
</feature>
<accession>A0A2W1ETP8</accession>
<name>A0A2W1ETP8_9PLEO</name>
<proteinExistence type="predicted"/>
<organism evidence="2 4">
    <name type="scientific">Pyrenophora tritici-repentis</name>
    <dbReference type="NCBI Taxonomy" id="45151"/>
    <lineage>
        <taxon>Eukaryota</taxon>
        <taxon>Fungi</taxon>
        <taxon>Dikarya</taxon>
        <taxon>Ascomycota</taxon>
        <taxon>Pezizomycotina</taxon>
        <taxon>Dothideomycetes</taxon>
        <taxon>Pleosporomycetidae</taxon>
        <taxon>Pleosporales</taxon>
        <taxon>Pleosporineae</taxon>
        <taxon>Pleosporaceae</taxon>
        <taxon>Pyrenophora</taxon>
    </lineage>
</organism>
<evidence type="ECO:0000313" key="4">
    <source>
        <dbReference type="Proteomes" id="UP000245464"/>
    </source>
</evidence>
<keyword evidence="1" id="KW-0472">Membrane</keyword>
<reference evidence="2" key="1">
    <citation type="journal article" date="2018" name="BMC Genomics">
        <title>Comparative genomics of the wheat fungal pathogen Pyrenophora tritici-repentis reveals chromosomal variations and genome plasticity.</title>
        <authorList>
            <person name="Moolhuijzen P."/>
            <person name="See P.T."/>
            <person name="Hane J.K."/>
            <person name="Shi G."/>
            <person name="Liu Z."/>
            <person name="Oliver R.P."/>
            <person name="Moffat C.S."/>
        </authorList>
    </citation>
    <scope>NUCLEOTIDE SEQUENCE [LARGE SCALE GENOMIC DNA]</scope>
    <source>
        <strain evidence="2">M4</strain>
    </source>
</reference>
<keyword evidence="5" id="KW-1185">Reference proteome</keyword>
<keyword evidence="1" id="KW-0812">Transmembrane</keyword>